<feature type="region of interest" description="Disordered" evidence="2">
    <location>
        <begin position="1303"/>
        <end position="1352"/>
    </location>
</feature>
<evidence type="ECO:0000256" key="2">
    <source>
        <dbReference type="SAM" id="MobiDB-lite"/>
    </source>
</evidence>
<evidence type="ECO:0000313" key="3">
    <source>
        <dbReference type="EMBL" id="KMZ91825.1"/>
    </source>
</evidence>
<dbReference type="EMBL" id="KQ235088">
    <property type="protein sequence ID" value="KMZ91825.1"/>
    <property type="molecule type" value="Genomic_DNA"/>
</dbReference>
<name>A0A0J9T8M0_PLAVI</name>
<feature type="compositionally biased region" description="Basic and acidic residues" evidence="2">
    <location>
        <begin position="690"/>
        <end position="700"/>
    </location>
</feature>
<dbReference type="PANTHER" id="PTHR48104">
    <property type="entry name" value="METACASPASE-4"/>
    <property type="match status" value="1"/>
</dbReference>
<sequence length="1938" mass="218423">MNNANTYSPLYSSYENINIYKQNKQLGDEDYDTSTANISCDSRGRILIKDIENDNKNVRTKSNGMANTTHGVKSTNKHEKREGIPAAHVRKKSPFMVTNNQHGKNSINDNSIPTKKYLHPISGIRYGNAFRSKDSNSMSDLRHGYHGYRKEGTLNSNVNCSGSHSANHPANYIASARVQGGPPPSGPHNVPNYSPQGIANVANMANMANMANNFSSYQMHDAKENRNIFNQFNKNIYEHYSRIVLDEYNRQVQNHRNGKHPNGKFSSYDNSYHPAGHLYGHSHSHSHNHNHNHAFFSNAREPVNFYSNNNIKLKSYVPYGNRDLQNGRPLHNGSFILSGDAQKYATLHMLNSTQNTKDGSRKNVFKIFNRKKEANKNLTPSVNSYDHLPNVQKGQRRSSSSINKTNVSSTSFGRKIYQKNNNETASWKREPNNNTLNKIYNFIFPSSANKSQNSFDSKCEANKFATSPRDSSLNEPYPRCSNAHLMYSNSNQNRVINIAGYNLPGGHNDSVIRDYNKWNYSSSSANAFPNISFASAKNTDHLKYTSPAFIARSGNEVVSLRRDYQFAKLYYAHKGGAPSGGTPNGGSPSGNPRISAVSQKNAHQDDRHKYHEKIVTNIYQFTGGLAHKGGNQKNGEGPKRAPQGGPNNDSNNGPNNCPNNCLNNRTSNRANNDPQRKAAPQEGPHLGHVPHLDLSKDSAKGGDSPNVPIGSAKGGAPPNVPLNSKQHQWGKNSAVELAQNKNATNEPKQPRSTKATHPNSHSNTAIVKNEPPKGEPIMRPHNNVAHAASDTTEKVNQVFKEQMNNAYRKSIATDNNSIKIVSDHDRNSSKQNIYNYSTVIQNNFINSSDKVSKILVGIKNENGTQNKNDTNLEFVNVNKYINNIFKTSNSNYDHAGNKEGLLIGQHGQGNLTSKSNPFGEMNIRENAKWGMSNQDAFKPYQHFNPSDDYLMNNAHRLRELEKKHGVISSPNLFANDGSSGINENAKHLMRQCILNKFLYEQKKQEHHANGRKNSISNTMHHFMYKNEKAFESLPFSSDKENPIVKLLNRANREGPTVQGNVNLIDGNAHIVSMLNKLHNVRSEEDLADKVRSNLEHVKLSHLPSFTKKEINKFVVGNTNENHNEYIKSIASAEDKAYAPLNVKANYHDAASVKRQADGGEHSSPQSADAHNISLKKEKKKKLGKKKKSPKNVHYDIDQILQLKSKVYEELNTCLKCINSLTKNKKLFEQLKKYKNKLDKKAQMGDGTSERSRSDQAESYYTMKNSYLSSFLCNENTSGDAQGVHSAAGLASGGCLTSVDYLASAKSPPKPQPSRDISNESGNNETGNNETGNNETGNNATVTAPPSDEKSQLIKGNSRIGFAAPPLGVDTGKNFTTNKACATANMACPATNKEYPATNKQYPNQLHAKQTRVNDPGRKKDNVHFDLCEKNVFEKEEEKNSYVKNGESRYSLYEEEPPNVGKKKALLVTLNYNGLLEGCVNDTLEMCEHLVGTFKFNELTLLNDCNLCYRNFVAQKANKSNIINNLYEFVVNSNNGDILFFYFCGYSIKIIDSKFSQNNNFALLPEDHSKNNYIYSNEVFNIIKKLQGGKQMCIIFDTTYTSYFVPTCTSITYNKSIHSSEISKNVHLMSTNKKHVYSLRTFGKIRDRHVEPIYVENLRKPLSHDLYKQEEERKQNAKDVLVPSIFFFSPDVRDRGDFELLIKNRVRGLLTYCLGKAVAVLKKDFSYHDLFIVASQLLVNIKREYKLKYVKFKLSFLNDHSPDDIKFLSHESLLLRKKGKPEEEPLWKPSLRLNNLNEYMKDICKIKEKKTQASFSKKCLLIFIKDIKFCSHVKVDPSIEYFVSCFVKNKDLNILYVRRNNTKCQKIVRDKIFYLEYIILNVSDMDNAKIYVELFKKKKKNYFLARSVLRISNTNGNFSLMDEKKNIIGIIDLSIKCVS</sequence>
<dbReference type="Gene3D" id="3.40.50.12660">
    <property type="match status" value="1"/>
</dbReference>
<dbReference type="GO" id="GO:0005737">
    <property type="term" value="C:cytoplasm"/>
    <property type="evidence" value="ECO:0007669"/>
    <property type="project" value="TreeGrafter"/>
</dbReference>
<dbReference type="InterPro" id="IPR050452">
    <property type="entry name" value="Metacaspase"/>
</dbReference>
<comment type="similarity">
    <text evidence="1">Belongs to the peptidase C14B family.</text>
</comment>
<dbReference type="GO" id="GO:0004197">
    <property type="term" value="F:cysteine-type endopeptidase activity"/>
    <property type="evidence" value="ECO:0007669"/>
    <property type="project" value="TreeGrafter"/>
</dbReference>
<dbReference type="PANTHER" id="PTHR48104:SF30">
    <property type="entry name" value="METACASPASE-1"/>
    <property type="match status" value="1"/>
</dbReference>
<feature type="compositionally biased region" description="Low complexity" evidence="2">
    <location>
        <begin position="645"/>
        <end position="673"/>
    </location>
</feature>
<accession>A0A0J9T8M0</accession>
<feature type="compositionally biased region" description="Basic residues" evidence="2">
    <location>
        <begin position="1176"/>
        <end position="1189"/>
    </location>
</feature>
<dbReference type="OrthoDB" id="3223806at2759"/>
<feature type="region of interest" description="Disordered" evidence="2">
    <location>
        <begin position="575"/>
        <end position="607"/>
    </location>
</feature>
<feature type="compositionally biased region" description="Polar residues" evidence="2">
    <location>
        <begin position="60"/>
        <end position="74"/>
    </location>
</feature>
<evidence type="ECO:0000256" key="1">
    <source>
        <dbReference type="ARBA" id="ARBA00009005"/>
    </source>
</evidence>
<proteinExistence type="inferred from homology"/>
<gene>
    <name evidence="3" type="ORF">PVMG_00698</name>
</gene>
<feature type="compositionally biased region" description="Low complexity" evidence="2">
    <location>
        <begin position="398"/>
        <end position="407"/>
    </location>
</feature>
<feature type="region of interest" description="Disordered" evidence="2">
    <location>
        <begin position="1152"/>
        <end position="1189"/>
    </location>
</feature>
<protein>
    <submittedName>
        <fullName evidence="3">Metacaspase 2</fullName>
    </submittedName>
</protein>
<evidence type="ECO:0000313" key="4">
    <source>
        <dbReference type="Proteomes" id="UP000053776"/>
    </source>
</evidence>
<feature type="region of interest" description="Disordered" evidence="2">
    <location>
        <begin position="741"/>
        <end position="777"/>
    </location>
</feature>
<organism evidence="3 4">
    <name type="scientific">Plasmodium vivax Mauritania I</name>
    <dbReference type="NCBI Taxonomy" id="1035515"/>
    <lineage>
        <taxon>Eukaryota</taxon>
        <taxon>Sar</taxon>
        <taxon>Alveolata</taxon>
        <taxon>Apicomplexa</taxon>
        <taxon>Aconoidasida</taxon>
        <taxon>Haemosporida</taxon>
        <taxon>Plasmodiidae</taxon>
        <taxon>Plasmodium</taxon>
        <taxon>Plasmodium (Plasmodium)</taxon>
    </lineage>
</organism>
<feature type="region of interest" description="Disordered" evidence="2">
    <location>
        <begin position="625"/>
        <end position="728"/>
    </location>
</feature>
<feature type="compositionally biased region" description="Low complexity" evidence="2">
    <location>
        <begin position="1318"/>
        <end position="1338"/>
    </location>
</feature>
<dbReference type="Proteomes" id="UP000053776">
    <property type="component" value="Unassembled WGS sequence"/>
</dbReference>
<feature type="compositionally biased region" description="Polar residues" evidence="2">
    <location>
        <begin position="741"/>
        <end position="766"/>
    </location>
</feature>
<dbReference type="GO" id="GO:0006508">
    <property type="term" value="P:proteolysis"/>
    <property type="evidence" value="ECO:0007669"/>
    <property type="project" value="TreeGrafter"/>
</dbReference>
<reference evidence="3 4" key="1">
    <citation type="submission" date="2011-08" db="EMBL/GenBank/DDBJ databases">
        <title>The Genome Sequence of Plasmodium vivax Mauritania I.</title>
        <authorList>
            <consortium name="The Broad Institute Genome Sequencing Platform"/>
            <consortium name="The Broad Institute Genome Sequencing Center for Infectious Disease"/>
            <person name="Neafsey D."/>
            <person name="Carlton J."/>
            <person name="Barnwell J."/>
            <person name="Collins W."/>
            <person name="Escalante A."/>
            <person name="Mullikin J."/>
            <person name="Saul A."/>
            <person name="Guigo R."/>
            <person name="Camara F."/>
            <person name="Young S.K."/>
            <person name="Zeng Q."/>
            <person name="Gargeya S."/>
            <person name="Fitzgerald M."/>
            <person name="Haas B."/>
            <person name="Abouelleil A."/>
            <person name="Alvarado L."/>
            <person name="Arachchi H.M."/>
            <person name="Berlin A."/>
            <person name="Brown A."/>
            <person name="Chapman S.B."/>
            <person name="Chen Z."/>
            <person name="Dunbar C."/>
            <person name="Freedman E."/>
            <person name="Gearin G."/>
            <person name="Gellesch M."/>
            <person name="Goldberg J."/>
            <person name="Griggs A."/>
            <person name="Gujja S."/>
            <person name="Heiman D."/>
            <person name="Howarth C."/>
            <person name="Larson L."/>
            <person name="Lui A."/>
            <person name="MacDonald P.J.P."/>
            <person name="Montmayeur A."/>
            <person name="Murphy C."/>
            <person name="Neiman D."/>
            <person name="Pearson M."/>
            <person name="Priest M."/>
            <person name="Roberts A."/>
            <person name="Saif S."/>
            <person name="Shea T."/>
            <person name="Shenoy N."/>
            <person name="Sisk P."/>
            <person name="Stolte C."/>
            <person name="Sykes S."/>
            <person name="Wortman J."/>
            <person name="Nusbaum C."/>
            <person name="Birren B."/>
        </authorList>
    </citation>
    <scope>NUCLEOTIDE SEQUENCE [LARGE SCALE GENOMIC DNA]</scope>
    <source>
        <strain evidence="3 4">Mauritania I</strain>
    </source>
</reference>
<feature type="region of interest" description="Disordered" evidence="2">
    <location>
        <begin position="57"/>
        <end position="83"/>
    </location>
</feature>
<feature type="compositionally biased region" description="Gly residues" evidence="2">
    <location>
        <begin position="577"/>
        <end position="588"/>
    </location>
</feature>
<feature type="region of interest" description="Disordered" evidence="2">
    <location>
        <begin position="378"/>
        <end position="407"/>
    </location>
</feature>